<dbReference type="PANTHER" id="PTHR30354">
    <property type="entry name" value="GNT FAMILY GLUCONATE TRANSPORTER"/>
    <property type="match status" value="1"/>
</dbReference>
<feature type="transmembrane region" description="Helical" evidence="1">
    <location>
        <begin position="441"/>
        <end position="461"/>
    </location>
</feature>
<feature type="transmembrane region" description="Helical" evidence="1">
    <location>
        <begin position="98"/>
        <end position="127"/>
    </location>
</feature>
<evidence type="ECO:0000313" key="3">
    <source>
        <dbReference type="Proteomes" id="UP001156940"/>
    </source>
</evidence>
<feature type="transmembrane region" description="Helical" evidence="1">
    <location>
        <begin position="331"/>
        <end position="350"/>
    </location>
</feature>
<proteinExistence type="predicted"/>
<dbReference type="RefSeq" id="WP_280574678.1">
    <property type="nucleotide sequence ID" value="NZ_JARXRM010000032.1"/>
</dbReference>
<protein>
    <submittedName>
        <fullName evidence="2">GntP family permease</fullName>
    </submittedName>
</protein>
<gene>
    <name evidence="2" type="ORF">QFW77_10840</name>
</gene>
<dbReference type="EMBL" id="JARXRM010000032">
    <property type="protein sequence ID" value="MDH5823481.1"/>
    <property type="molecule type" value="Genomic_DNA"/>
</dbReference>
<feature type="transmembrane region" description="Helical" evidence="1">
    <location>
        <begin position="177"/>
        <end position="198"/>
    </location>
</feature>
<accession>A0ABT6J9I0</accession>
<feature type="transmembrane region" description="Helical" evidence="1">
    <location>
        <begin position="139"/>
        <end position="157"/>
    </location>
</feature>
<keyword evidence="3" id="KW-1185">Reference proteome</keyword>
<name>A0ABT6J9I0_9GAMM</name>
<keyword evidence="1" id="KW-0472">Membrane</keyword>
<dbReference type="PANTHER" id="PTHR30354:SF7">
    <property type="entry name" value="BLL7963 PROTEIN"/>
    <property type="match status" value="1"/>
</dbReference>
<dbReference type="InterPro" id="IPR003474">
    <property type="entry name" value="Glcn_transporter"/>
</dbReference>
<organism evidence="2 3">
    <name type="scientific">Luteimonas endophytica</name>
    <dbReference type="NCBI Taxonomy" id="3042023"/>
    <lineage>
        <taxon>Bacteria</taxon>
        <taxon>Pseudomonadati</taxon>
        <taxon>Pseudomonadota</taxon>
        <taxon>Gammaproteobacteria</taxon>
        <taxon>Lysobacterales</taxon>
        <taxon>Lysobacteraceae</taxon>
        <taxon>Luteimonas</taxon>
    </lineage>
</organism>
<reference evidence="2 3" key="1">
    <citation type="submission" date="2023-04" db="EMBL/GenBank/DDBJ databases">
        <title>Luteimonas endophyticus RD2P54.</title>
        <authorList>
            <person name="Sun J.-Q."/>
        </authorList>
    </citation>
    <scope>NUCLEOTIDE SEQUENCE [LARGE SCALE GENOMIC DNA]</scope>
    <source>
        <strain evidence="2 3">RD2P54</strain>
    </source>
</reference>
<feature type="transmembrane region" description="Helical" evidence="1">
    <location>
        <begin position="59"/>
        <end position="78"/>
    </location>
</feature>
<keyword evidence="1" id="KW-0812">Transmembrane</keyword>
<feature type="transmembrane region" description="Helical" evidence="1">
    <location>
        <begin position="362"/>
        <end position="384"/>
    </location>
</feature>
<feature type="transmembrane region" description="Helical" evidence="1">
    <location>
        <begin position="232"/>
        <end position="252"/>
    </location>
</feature>
<evidence type="ECO:0000256" key="1">
    <source>
        <dbReference type="SAM" id="Phobius"/>
    </source>
</evidence>
<sequence length="465" mass="48838">MALLIVLGALSFLMFVAYRGHSVILFAPVAAMGAVLLTDPELVAPMFTGLFMDRMVGFLKLYFPVFLLGAVFGKLIELSGFSKSIVAATIRLFGPERALLSIVTVCALLTYGGVSLFVVVFAVYPFAAELFRQSDIPKRLIPGTIALGAFTFTMMALPGSPQIQNIIPTAFFGTDSWAAPVLGTAGSVLIFALGMLYLEWRRRRAAVAAEGYGTDLRNEPEAFTGGRLAHPLVALLPLVLVGIANKVFTLLIPRLYGDSHSFEPAVMGEAAPVVQEISRVAAIWAVQGALLVGILSVLLLAWRPVCRRFAEGTRAAIGGALLASMNTASEYGFGAVIAALPGFLLVANALNGIPDPLVNEAVTVNALAGITGSASGGMSIALAAMSDSFIANAQAAGIPMEVLHRVAAMASGGMDTLPHNGAVITLLAVTGLTHRQSYADIFAITLISTLTVFLVIGLHYLTGWV</sequence>
<evidence type="ECO:0000313" key="2">
    <source>
        <dbReference type="EMBL" id="MDH5823481.1"/>
    </source>
</evidence>
<keyword evidence="1" id="KW-1133">Transmembrane helix</keyword>
<feature type="transmembrane region" description="Helical" evidence="1">
    <location>
        <begin position="281"/>
        <end position="302"/>
    </location>
</feature>
<comment type="caution">
    <text evidence="2">The sequence shown here is derived from an EMBL/GenBank/DDBJ whole genome shotgun (WGS) entry which is preliminary data.</text>
</comment>
<dbReference type="Proteomes" id="UP001156940">
    <property type="component" value="Unassembled WGS sequence"/>
</dbReference>